<accession>A0A176W4V2</accession>
<dbReference type="AlphaFoldDB" id="A0A176W4V2"/>
<sequence>MGFRWAIARESQEVESQRHRTFGSMQQKIGNRAFAFADFELANAAPAFAATICPKRTKMGDITTELHCIRVMSRNLPLIGGGASLGTWMPSVNHQVSLSYGFFFFALSLYGLLRLAAMAGPPPALLALFLSHLPSRMASGVY</sequence>
<dbReference type="Proteomes" id="UP000077202">
    <property type="component" value="Unassembled WGS sequence"/>
</dbReference>
<keyword evidence="1" id="KW-1133">Transmembrane helix</keyword>
<keyword evidence="3" id="KW-1185">Reference proteome</keyword>
<evidence type="ECO:0000313" key="2">
    <source>
        <dbReference type="EMBL" id="OAE28029.1"/>
    </source>
</evidence>
<evidence type="ECO:0000313" key="3">
    <source>
        <dbReference type="Proteomes" id="UP000077202"/>
    </source>
</evidence>
<evidence type="ECO:0000256" key="1">
    <source>
        <dbReference type="SAM" id="Phobius"/>
    </source>
</evidence>
<name>A0A176W4V2_MARPO</name>
<protein>
    <submittedName>
        <fullName evidence="2">Uncharacterized protein</fullName>
    </submittedName>
</protein>
<reference evidence="2" key="1">
    <citation type="submission" date="2016-03" db="EMBL/GenBank/DDBJ databases">
        <title>Mechanisms controlling the formation of the plant cell surface in tip-growing cells are functionally conserved among land plants.</title>
        <authorList>
            <person name="Honkanen S."/>
            <person name="Jones V.A."/>
            <person name="Morieri G."/>
            <person name="Champion C."/>
            <person name="Hetherington A.J."/>
            <person name="Kelly S."/>
            <person name="Saint-Marcoux D."/>
            <person name="Proust H."/>
            <person name="Prescott H."/>
            <person name="Dolan L."/>
        </authorList>
    </citation>
    <scope>NUCLEOTIDE SEQUENCE [LARGE SCALE GENOMIC DNA]</scope>
    <source>
        <tissue evidence="2">Whole gametophyte</tissue>
    </source>
</reference>
<dbReference type="EMBL" id="LVLJ01001786">
    <property type="protein sequence ID" value="OAE28029.1"/>
    <property type="molecule type" value="Genomic_DNA"/>
</dbReference>
<gene>
    <name evidence="2" type="ORF">AXG93_2351s1070</name>
</gene>
<organism evidence="2 3">
    <name type="scientific">Marchantia polymorpha subsp. ruderalis</name>
    <dbReference type="NCBI Taxonomy" id="1480154"/>
    <lineage>
        <taxon>Eukaryota</taxon>
        <taxon>Viridiplantae</taxon>
        <taxon>Streptophyta</taxon>
        <taxon>Embryophyta</taxon>
        <taxon>Marchantiophyta</taxon>
        <taxon>Marchantiopsida</taxon>
        <taxon>Marchantiidae</taxon>
        <taxon>Marchantiales</taxon>
        <taxon>Marchantiaceae</taxon>
        <taxon>Marchantia</taxon>
    </lineage>
</organism>
<feature type="transmembrane region" description="Helical" evidence="1">
    <location>
        <begin position="98"/>
        <end position="117"/>
    </location>
</feature>
<keyword evidence="1" id="KW-0472">Membrane</keyword>
<keyword evidence="1" id="KW-0812">Transmembrane</keyword>
<comment type="caution">
    <text evidence="2">The sequence shown here is derived from an EMBL/GenBank/DDBJ whole genome shotgun (WGS) entry which is preliminary data.</text>
</comment>
<proteinExistence type="predicted"/>